<protein>
    <recommendedName>
        <fullName evidence="4">DUF3995 domain-containing protein</fullName>
    </recommendedName>
</protein>
<evidence type="ECO:0008006" key="4">
    <source>
        <dbReference type="Google" id="ProtNLM"/>
    </source>
</evidence>
<name>A0A1N6FYK0_9MICO</name>
<reference evidence="3" key="1">
    <citation type="submission" date="2016-11" db="EMBL/GenBank/DDBJ databases">
        <authorList>
            <person name="Varghese N."/>
            <person name="Submissions S."/>
        </authorList>
    </citation>
    <scope>NUCLEOTIDE SEQUENCE [LARGE SCALE GENOMIC DNA]</scope>
    <source>
        <strain evidence="3">DSM 8595</strain>
    </source>
</reference>
<dbReference type="InterPro" id="IPR025058">
    <property type="entry name" value="DUF3995"/>
</dbReference>
<gene>
    <name evidence="2" type="ORF">SAMN05443544_2150</name>
</gene>
<dbReference type="EMBL" id="FSRJ01000003">
    <property type="protein sequence ID" value="SIO00358.1"/>
    <property type="molecule type" value="Genomic_DNA"/>
</dbReference>
<feature type="transmembrane region" description="Helical" evidence="1">
    <location>
        <begin position="58"/>
        <end position="79"/>
    </location>
</feature>
<feature type="transmembrane region" description="Helical" evidence="1">
    <location>
        <begin position="7"/>
        <end position="29"/>
    </location>
</feature>
<feature type="transmembrane region" description="Helical" evidence="1">
    <location>
        <begin position="126"/>
        <end position="142"/>
    </location>
</feature>
<dbReference type="Pfam" id="PF13160">
    <property type="entry name" value="DUF3995"/>
    <property type="match status" value="1"/>
</dbReference>
<dbReference type="RefSeq" id="WP_074260370.1">
    <property type="nucleotide sequence ID" value="NZ_FSRJ01000003.1"/>
</dbReference>
<keyword evidence="1" id="KW-1133">Transmembrane helix</keyword>
<organism evidence="2 3">
    <name type="scientific">Agromyces cerinus subsp. cerinus</name>
    <dbReference type="NCBI Taxonomy" id="232089"/>
    <lineage>
        <taxon>Bacteria</taxon>
        <taxon>Bacillati</taxon>
        <taxon>Actinomycetota</taxon>
        <taxon>Actinomycetes</taxon>
        <taxon>Micrococcales</taxon>
        <taxon>Microbacteriaceae</taxon>
        <taxon>Agromyces</taxon>
    </lineage>
</organism>
<keyword evidence="1" id="KW-0472">Membrane</keyword>
<dbReference type="AlphaFoldDB" id="A0A1N6FYK0"/>
<keyword evidence="1" id="KW-0812">Transmembrane</keyword>
<evidence type="ECO:0000313" key="2">
    <source>
        <dbReference type="EMBL" id="SIO00358.1"/>
    </source>
</evidence>
<dbReference type="Proteomes" id="UP000184699">
    <property type="component" value="Unassembled WGS sequence"/>
</dbReference>
<evidence type="ECO:0000313" key="3">
    <source>
        <dbReference type="Proteomes" id="UP000184699"/>
    </source>
</evidence>
<proteinExistence type="predicted"/>
<keyword evidence="3" id="KW-1185">Reference proteome</keyword>
<sequence>MRGASGVVLASRAVAAVGLVSVGVLHGIWAGGSSWPAKSRAELADATVGSTSVEPAPIATAVVAVMATAAGIVAGGALGDRPIAVLARRATGSALLTRGAAGGVVACRVLGLPDPSERFRRFDARFYRPLCLVLGVAALVGARRSPSD</sequence>
<dbReference type="OrthoDB" id="4275027at2"/>
<dbReference type="STRING" id="232089.SAMN05443544_2150"/>
<evidence type="ECO:0000256" key="1">
    <source>
        <dbReference type="SAM" id="Phobius"/>
    </source>
</evidence>
<accession>A0A1N6FYK0</accession>